<dbReference type="InterPro" id="IPR023754">
    <property type="entry name" value="HemeA_Synthase_type2"/>
</dbReference>
<keyword evidence="5 12" id="KW-1133">Transmembrane helix</keyword>
<comment type="subcellular location">
    <subcellularLocation>
        <location evidence="2">Membrane</location>
        <topology evidence="2">Multi-pass membrane protein</topology>
    </subcellularLocation>
</comment>
<evidence type="ECO:0000256" key="2">
    <source>
        <dbReference type="ARBA" id="ARBA00004141"/>
    </source>
</evidence>
<name>A0A8X8ZUG7_SALSN</name>
<evidence type="ECO:0000256" key="11">
    <source>
        <dbReference type="ARBA" id="ARBA00048044"/>
    </source>
</evidence>
<dbReference type="GO" id="GO:0046872">
    <property type="term" value="F:metal ion binding"/>
    <property type="evidence" value="ECO:0007669"/>
    <property type="project" value="UniProtKB-KW"/>
</dbReference>
<reference evidence="13" key="2">
    <citation type="submission" date="2020-08" db="EMBL/GenBank/DDBJ databases">
        <title>Plant Genome Project.</title>
        <authorList>
            <person name="Zhang R.-G."/>
        </authorList>
    </citation>
    <scope>NUCLEOTIDE SEQUENCE</scope>
    <source>
        <strain evidence="13">Huo1</strain>
        <tissue evidence="13">Leaf</tissue>
    </source>
</reference>
<evidence type="ECO:0000256" key="12">
    <source>
        <dbReference type="SAM" id="Phobius"/>
    </source>
</evidence>
<protein>
    <recommendedName>
        <fullName evidence="15">Cytochrome c oxidase assembly protein subunit 15</fullName>
    </recommendedName>
</protein>
<comment type="pathway">
    <text evidence="10">Porphyrin-containing compound metabolism; heme A biosynthesis; heme A from heme O: step 1/1.</text>
</comment>
<keyword evidence="3 12" id="KW-0812">Transmembrane</keyword>
<keyword evidence="9 12" id="KW-0472">Membrane</keyword>
<dbReference type="PANTHER" id="PTHR23289:SF2">
    <property type="entry name" value="CYTOCHROME C OXIDASE ASSEMBLY PROTEIN COX15 HOMOLOG"/>
    <property type="match status" value="1"/>
</dbReference>
<gene>
    <name evidence="13" type="ORF">SASPL_119527</name>
</gene>
<feature type="transmembrane region" description="Helical" evidence="12">
    <location>
        <begin position="113"/>
        <end position="135"/>
    </location>
</feature>
<evidence type="ECO:0000256" key="5">
    <source>
        <dbReference type="ARBA" id="ARBA00022989"/>
    </source>
</evidence>
<evidence type="ECO:0000256" key="9">
    <source>
        <dbReference type="ARBA" id="ARBA00023136"/>
    </source>
</evidence>
<evidence type="ECO:0008006" key="15">
    <source>
        <dbReference type="Google" id="ProtNLM"/>
    </source>
</evidence>
<evidence type="ECO:0000256" key="10">
    <source>
        <dbReference type="ARBA" id="ARBA00044501"/>
    </source>
</evidence>
<proteinExistence type="predicted"/>
<accession>A0A8X8ZUG7</accession>
<reference evidence="13" key="1">
    <citation type="submission" date="2018-01" db="EMBL/GenBank/DDBJ databases">
        <authorList>
            <person name="Mao J.F."/>
        </authorList>
    </citation>
    <scope>NUCLEOTIDE SEQUENCE</scope>
    <source>
        <strain evidence="13">Huo1</strain>
        <tissue evidence="13">Leaf</tissue>
    </source>
</reference>
<evidence type="ECO:0000256" key="6">
    <source>
        <dbReference type="ARBA" id="ARBA00023002"/>
    </source>
</evidence>
<dbReference type="AlphaFoldDB" id="A0A8X8ZUG7"/>
<feature type="transmembrane region" description="Helical" evidence="12">
    <location>
        <begin position="194"/>
        <end position="212"/>
    </location>
</feature>
<dbReference type="GO" id="GO:0120547">
    <property type="term" value="F:heme A synthase activity"/>
    <property type="evidence" value="ECO:0007669"/>
    <property type="project" value="UniProtKB-EC"/>
</dbReference>
<feature type="transmembrane region" description="Helical" evidence="12">
    <location>
        <begin position="262"/>
        <end position="284"/>
    </location>
</feature>
<comment type="cofactor">
    <cofactor evidence="1">
        <name>heme b</name>
        <dbReference type="ChEBI" id="CHEBI:60344"/>
    </cofactor>
</comment>
<organism evidence="13">
    <name type="scientific">Salvia splendens</name>
    <name type="common">Scarlet sage</name>
    <dbReference type="NCBI Taxonomy" id="180675"/>
    <lineage>
        <taxon>Eukaryota</taxon>
        <taxon>Viridiplantae</taxon>
        <taxon>Streptophyta</taxon>
        <taxon>Embryophyta</taxon>
        <taxon>Tracheophyta</taxon>
        <taxon>Spermatophyta</taxon>
        <taxon>Magnoliopsida</taxon>
        <taxon>eudicotyledons</taxon>
        <taxon>Gunneridae</taxon>
        <taxon>Pentapetalae</taxon>
        <taxon>asterids</taxon>
        <taxon>lamiids</taxon>
        <taxon>Lamiales</taxon>
        <taxon>Lamiaceae</taxon>
        <taxon>Nepetoideae</taxon>
        <taxon>Mentheae</taxon>
        <taxon>Salviinae</taxon>
        <taxon>Salvia</taxon>
        <taxon>Salvia subgen. Calosphace</taxon>
        <taxon>core Calosphace</taxon>
    </lineage>
</organism>
<comment type="caution">
    <text evidence="13">The sequence shown here is derived from an EMBL/GenBank/DDBJ whole genome shotgun (WGS) entry which is preliminary data.</text>
</comment>
<keyword evidence="4" id="KW-0479">Metal-binding</keyword>
<dbReference type="EMBL" id="PNBA02000007">
    <property type="protein sequence ID" value="KAG6417373.1"/>
    <property type="molecule type" value="Genomic_DNA"/>
</dbReference>
<keyword evidence="8" id="KW-0350">Heme biosynthesis</keyword>
<evidence type="ECO:0000256" key="7">
    <source>
        <dbReference type="ARBA" id="ARBA00023004"/>
    </source>
</evidence>
<dbReference type="GO" id="GO:0006784">
    <property type="term" value="P:heme A biosynthetic process"/>
    <property type="evidence" value="ECO:0007669"/>
    <property type="project" value="InterPro"/>
</dbReference>
<sequence>MIENKLILLLRRSKSLTPKSSESKFCKWKAYSTPSTESQSSFYYSRIIPSVKTSITGSFIGCGLRSLLQNNVKNFHIRSFRNFSTSTSANAKGTEGLKLLVTAGSNAQEVVGIWLFVSAAWVYSMVVLGGVTRLAKSGLPMTDWKFTGRLPFSNDDWLAEFEKYKQSHEYKRVNKEMTIDDFRLMYYMEYAHVLWGRSLAVMFGVPFSYFLLKGYITLRLGLRLSGLFALCAGQGLIGRWTAKCSEEPKSEFAGPRVSFYHLAAHSVSTFAVYSGLFWTALSVAMPESPAESIAWVQQAAKVKRFVLPVSFIVGITAISGAFVAESGGAFSASSRTSEGWVSDDVFVLKTQVQNLFDDTPTAPVCLLVTRQASRQKHGIIKLICLSSICQLVHQVLAAASLLAIGGLWWSTRTPDIPPALRPLIGSTIGIAAVQVSLGTAPLLSTAPPSLSTLHQAGVLTLLTLAIYLNHIVRRPSPQLLKTLSSVSKTIT</sequence>
<dbReference type="Proteomes" id="UP000298416">
    <property type="component" value="Unassembled WGS sequence"/>
</dbReference>
<evidence type="ECO:0000256" key="1">
    <source>
        <dbReference type="ARBA" id="ARBA00001970"/>
    </source>
</evidence>
<evidence type="ECO:0000256" key="3">
    <source>
        <dbReference type="ARBA" id="ARBA00022692"/>
    </source>
</evidence>
<keyword evidence="6" id="KW-0560">Oxidoreductase</keyword>
<comment type="catalytic activity">
    <reaction evidence="11">
        <text>Fe(II)-heme o + 2 A + H2O = Fe(II)-heme a + 2 AH2</text>
        <dbReference type="Rhea" id="RHEA:63388"/>
        <dbReference type="ChEBI" id="CHEBI:13193"/>
        <dbReference type="ChEBI" id="CHEBI:15377"/>
        <dbReference type="ChEBI" id="CHEBI:17499"/>
        <dbReference type="ChEBI" id="CHEBI:60530"/>
        <dbReference type="ChEBI" id="CHEBI:61715"/>
        <dbReference type="EC" id="1.17.99.9"/>
    </reaction>
    <physiologicalReaction direction="left-to-right" evidence="11">
        <dbReference type="Rhea" id="RHEA:63389"/>
    </physiologicalReaction>
</comment>
<dbReference type="GO" id="GO:0005743">
    <property type="term" value="C:mitochondrial inner membrane"/>
    <property type="evidence" value="ECO:0007669"/>
    <property type="project" value="TreeGrafter"/>
</dbReference>
<evidence type="ECO:0000256" key="8">
    <source>
        <dbReference type="ARBA" id="ARBA00023133"/>
    </source>
</evidence>
<keyword evidence="7" id="KW-0408">Iron</keyword>
<feature type="transmembrane region" description="Helical" evidence="12">
    <location>
        <begin position="224"/>
        <end position="242"/>
    </location>
</feature>
<feature type="transmembrane region" description="Helical" evidence="12">
    <location>
        <begin position="305"/>
        <end position="324"/>
    </location>
</feature>
<dbReference type="Pfam" id="PF02628">
    <property type="entry name" value="COX15-CtaA"/>
    <property type="match status" value="1"/>
</dbReference>
<feature type="transmembrane region" description="Helical" evidence="12">
    <location>
        <begin position="391"/>
        <end position="411"/>
    </location>
</feature>
<dbReference type="GO" id="GO:0016653">
    <property type="term" value="F:oxidoreductase activity, acting on NAD(P)H, heme protein as acceptor"/>
    <property type="evidence" value="ECO:0007669"/>
    <property type="project" value="TreeGrafter"/>
</dbReference>
<feature type="transmembrane region" description="Helical" evidence="12">
    <location>
        <begin position="455"/>
        <end position="472"/>
    </location>
</feature>
<keyword evidence="14" id="KW-1185">Reference proteome</keyword>
<feature type="transmembrane region" description="Helical" evidence="12">
    <location>
        <begin position="423"/>
        <end position="443"/>
    </location>
</feature>
<evidence type="ECO:0000313" key="13">
    <source>
        <dbReference type="EMBL" id="KAG6417373.1"/>
    </source>
</evidence>
<dbReference type="PANTHER" id="PTHR23289">
    <property type="entry name" value="CYTOCHROME C OXIDASE ASSEMBLY PROTEIN COX15"/>
    <property type="match status" value="1"/>
</dbReference>
<dbReference type="InterPro" id="IPR003780">
    <property type="entry name" value="COX15/CtaA_fam"/>
</dbReference>
<evidence type="ECO:0000313" key="14">
    <source>
        <dbReference type="Proteomes" id="UP000298416"/>
    </source>
</evidence>
<evidence type="ECO:0000256" key="4">
    <source>
        <dbReference type="ARBA" id="ARBA00022723"/>
    </source>
</evidence>